<dbReference type="STRING" id="330214.NIDE2894"/>
<accession>D8PH57</accession>
<dbReference type="InterPro" id="IPR022560">
    <property type="entry name" value="DUF3473"/>
</dbReference>
<organism evidence="2 3">
    <name type="scientific">Nitrospira defluvii</name>
    <dbReference type="NCBI Taxonomy" id="330214"/>
    <lineage>
        <taxon>Bacteria</taxon>
        <taxon>Pseudomonadati</taxon>
        <taxon>Nitrospirota</taxon>
        <taxon>Nitrospiria</taxon>
        <taxon>Nitrospirales</taxon>
        <taxon>Nitrospiraceae</taxon>
        <taxon>Nitrospira</taxon>
    </lineage>
</organism>
<keyword evidence="3" id="KW-1185">Reference proteome</keyword>
<name>D8PH57_9BACT</name>
<dbReference type="AlphaFoldDB" id="D8PH57"/>
<dbReference type="PROSITE" id="PS51677">
    <property type="entry name" value="NODB"/>
    <property type="match status" value="1"/>
</dbReference>
<dbReference type="PANTHER" id="PTHR47561">
    <property type="entry name" value="POLYSACCHARIDE DEACETYLASE FAMILY PROTEIN (AFU_ORTHOLOGUE AFUA_6G05030)"/>
    <property type="match status" value="1"/>
</dbReference>
<dbReference type="InterPro" id="IPR011330">
    <property type="entry name" value="Glyco_hydro/deAcase_b/a-brl"/>
</dbReference>
<dbReference type="Pfam" id="PF11959">
    <property type="entry name" value="DUF3473"/>
    <property type="match status" value="1"/>
</dbReference>
<evidence type="ECO:0000259" key="1">
    <source>
        <dbReference type="PROSITE" id="PS51677"/>
    </source>
</evidence>
<dbReference type="NCBIfam" id="TIGR03006">
    <property type="entry name" value="pepcterm_polyde"/>
    <property type="match status" value="1"/>
</dbReference>
<dbReference type="KEGG" id="nde:NIDE2894"/>
<dbReference type="InterPro" id="IPR045235">
    <property type="entry name" value="PuuE_HpPgdA-like"/>
</dbReference>
<dbReference type="InterPro" id="IPR002509">
    <property type="entry name" value="NODB_dom"/>
</dbReference>
<sequence length="295" mass="33857">MPESIPRHCLSFDVEEHFQVSAFETPMRRRHWGQFESRVEDNTDRLLGLLENRGVRATFFILGWVAERYPSLVRRIASGGHEVASHGYAHELITSQTPSTFREDIRKAKGILENILSQPMLGYRAPSFSITKDTMWATQILVEEGYVYDSSIFPVLHDRYGVPSANPEAHQLLTASGLLWEVPPSTVKCLGVRLPVAGGGYFRLYPYALLRALLRKLEAEGTSLVMYMHPWEFDPDQPRMEGSLVSRVRHYLNLDKTEIRMRELLQDFSFAPIREVFPQIEQMHSARLVPQISEV</sequence>
<protein>
    <submittedName>
        <fullName evidence="2">Putative Polysaccharide deacetylase</fullName>
    </submittedName>
</protein>
<feature type="domain" description="NodB homology" evidence="1">
    <location>
        <begin position="29"/>
        <end position="295"/>
    </location>
</feature>
<dbReference type="HOGENOM" id="CLU_066872_0_0_0"/>
<proteinExistence type="predicted"/>
<dbReference type="PANTHER" id="PTHR47561:SF1">
    <property type="entry name" value="POLYSACCHARIDE DEACETYLASE FAMILY PROTEIN (AFU_ORTHOLOGUE AFUA_6G05030)"/>
    <property type="match status" value="1"/>
</dbReference>
<dbReference type="Gene3D" id="3.20.20.370">
    <property type="entry name" value="Glycoside hydrolase/deacetylase"/>
    <property type="match status" value="1"/>
</dbReference>
<dbReference type="Proteomes" id="UP000001660">
    <property type="component" value="Chromosome"/>
</dbReference>
<gene>
    <name evidence="2" type="ORF">NIDE2894</name>
</gene>
<dbReference type="Pfam" id="PF01522">
    <property type="entry name" value="Polysacc_deac_1"/>
    <property type="match status" value="1"/>
</dbReference>
<reference evidence="2 3" key="1">
    <citation type="journal article" date="2010" name="Proc. Natl. Acad. Sci. U.S.A.">
        <title>A Nitrospira metagenome illuminates the physiology and evolution of globally important nitrite-oxidizing bacteria.</title>
        <authorList>
            <person name="Lucker S."/>
            <person name="Wagner M."/>
            <person name="Maixner F."/>
            <person name="Pelletier E."/>
            <person name="Koch H."/>
            <person name="Vacherie B."/>
            <person name="Rattei T."/>
            <person name="Sinninghe Damste J."/>
            <person name="Spieck E."/>
            <person name="Le Paslier D."/>
            <person name="Daims H."/>
        </authorList>
    </citation>
    <scope>NUCLEOTIDE SEQUENCE [LARGE SCALE GENOMIC DNA]</scope>
</reference>
<dbReference type="GO" id="GO:0005975">
    <property type="term" value="P:carbohydrate metabolic process"/>
    <property type="evidence" value="ECO:0007669"/>
    <property type="project" value="InterPro"/>
</dbReference>
<dbReference type="GO" id="GO:0016810">
    <property type="term" value="F:hydrolase activity, acting on carbon-nitrogen (but not peptide) bonds"/>
    <property type="evidence" value="ECO:0007669"/>
    <property type="project" value="InterPro"/>
</dbReference>
<dbReference type="eggNOG" id="COG0726">
    <property type="taxonomic scope" value="Bacteria"/>
</dbReference>
<dbReference type="InterPro" id="IPR014344">
    <property type="entry name" value="XrtA_polysacc_deacetyl"/>
</dbReference>
<evidence type="ECO:0000313" key="2">
    <source>
        <dbReference type="EMBL" id="CBK42594.1"/>
    </source>
</evidence>
<dbReference type="EMBL" id="FP929003">
    <property type="protein sequence ID" value="CBK42594.1"/>
    <property type="molecule type" value="Genomic_DNA"/>
</dbReference>
<dbReference type="OrthoDB" id="9784220at2"/>
<dbReference type="CDD" id="cd10941">
    <property type="entry name" value="CE4_PuuE_HpPgdA_like_2"/>
    <property type="match status" value="1"/>
</dbReference>
<evidence type="ECO:0000313" key="3">
    <source>
        <dbReference type="Proteomes" id="UP000001660"/>
    </source>
</evidence>
<dbReference type="SUPFAM" id="SSF88713">
    <property type="entry name" value="Glycoside hydrolase/deacetylase"/>
    <property type="match status" value="1"/>
</dbReference>